<organism evidence="13 14">
    <name type="scientific">Paraburkholderia sediminicola</name>
    <dbReference type="NCBI Taxonomy" id="458836"/>
    <lineage>
        <taxon>Bacteria</taxon>
        <taxon>Pseudomonadati</taxon>
        <taxon>Pseudomonadota</taxon>
        <taxon>Betaproteobacteria</taxon>
        <taxon>Burkholderiales</taxon>
        <taxon>Burkholderiaceae</taxon>
        <taxon>Paraburkholderia</taxon>
    </lineage>
</organism>
<dbReference type="GO" id="GO:0046930">
    <property type="term" value="C:pore complex"/>
    <property type="evidence" value="ECO:0007669"/>
    <property type="project" value="UniProtKB-KW"/>
</dbReference>
<evidence type="ECO:0000256" key="11">
    <source>
        <dbReference type="SAM" id="SignalP"/>
    </source>
</evidence>
<dbReference type="InterPro" id="IPR033900">
    <property type="entry name" value="Gram_neg_porin_domain"/>
</dbReference>
<keyword evidence="10" id="KW-0998">Cell outer membrane</keyword>
<feature type="chain" id="PRO_5027077800" description="Porin domain-containing protein" evidence="11">
    <location>
        <begin position="22"/>
        <end position="374"/>
    </location>
</feature>
<evidence type="ECO:0000256" key="7">
    <source>
        <dbReference type="ARBA" id="ARBA00023065"/>
    </source>
</evidence>
<keyword evidence="6 11" id="KW-0732">Signal</keyword>
<dbReference type="RefSeq" id="WP_175055013.1">
    <property type="nucleotide sequence ID" value="NZ_CADIKC010000023.1"/>
</dbReference>
<protein>
    <recommendedName>
        <fullName evidence="12">Porin domain-containing protein</fullName>
    </recommendedName>
</protein>
<keyword evidence="4" id="KW-1134">Transmembrane beta strand</keyword>
<keyword evidence="8" id="KW-0626">Porin</keyword>
<dbReference type="GO" id="GO:0009279">
    <property type="term" value="C:cell outer membrane"/>
    <property type="evidence" value="ECO:0007669"/>
    <property type="project" value="UniProtKB-SubCell"/>
</dbReference>
<evidence type="ECO:0000259" key="12">
    <source>
        <dbReference type="Pfam" id="PF13609"/>
    </source>
</evidence>
<evidence type="ECO:0000256" key="5">
    <source>
        <dbReference type="ARBA" id="ARBA00022692"/>
    </source>
</evidence>
<dbReference type="GeneID" id="97046205"/>
<proteinExistence type="predicted"/>
<dbReference type="Proteomes" id="UP000494255">
    <property type="component" value="Unassembled WGS sequence"/>
</dbReference>
<reference evidence="13 14" key="1">
    <citation type="submission" date="2020-04" db="EMBL/GenBank/DDBJ databases">
        <authorList>
            <person name="De Canck E."/>
        </authorList>
    </citation>
    <scope>NUCLEOTIDE SEQUENCE [LARGE SCALE GENOMIC DNA]</scope>
    <source>
        <strain evidence="13 14">LMG 24238</strain>
    </source>
</reference>
<dbReference type="EMBL" id="CADIKC010000023">
    <property type="protein sequence ID" value="CAB3745542.1"/>
    <property type="molecule type" value="Genomic_DNA"/>
</dbReference>
<keyword evidence="3" id="KW-0813">Transport</keyword>
<evidence type="ECO:0000256" key="3">
    <source>
        <dbReference type="ARBA" id="ARBA00022448"/>
    </source>
</evidence>
<name>A0A6J5CUG1_9BURK</name>
<sequence length="374" mass="40056">MKTQTRVAALAAIAYCTHAHAQSSVTLYGLISVGVEYVSNEGGHSNVKMLSGSQQGSRWGMRVKEDLGGGMSAIAQLENGFDLASGKLSQGGREFGRQAYVGISSNRFGTFTIGRQTDTFWDVLLPFYGPTFGSSLNVHVGDNDNTFGTYRFNNTVKYVSPSVMGITGEGMYSFSNQAGAFGNNRAMGLGLSYQRGALAAGLAYMSLDNPGTANADGAVTNDYAGAPFQLFRASPLNATAGVSNERRYGGGASYSFTEKLGAAVNITQVKFEYLDSTSLRLTNYDVTLNYRVTPAFFVAAGYVYTNGRYDAAGVGNPHWHMGQISLDYFLSKMTDVYIYGVVQRASSTNADIYGNVKSSSPLQSIALAGIRKKF</sequence>
<evidence type="ECO:0000256" key="9">
    <source>
        <dbReference type="ARBA" id="ARBA00023136"/>
    </source>
</evidence>
<keyword evidence="7" id="KW-0406">Ion transport</keyword>
<dbReference type="InterPro" id="IPR023614">
    <property type="entry name" value="Porin_dom_sf"/>
</dbReference>
<evidence type="ECO:0000313" key="13">
    <source>
        <dbReference type="EMBL" id="CAB3745542.1"/>
    </source>
</evidence>
<keyword evidence="9" id="KW-0472">Membrane</keyword>
<feature type="signal peptide" evidence="11">
    <location>
        <begin position="1"/>
        <end position="21"/>
    </location>
</feature>
<evidence type="ECO:0000256" key="6">
    <source>
        <dbReference type="ARBA" id="ARBA00022729"/>
    </source>
</evidence>
<dbReference type="GO" id="GO:0006811">
    <property type="term" value="P:monoatomic ion transport"/>
    <property type="evidence" value="ECO:0007669"/>
    <property type="project" value="UniProtKB-KW"/>
</dbReference>
<feature type="domain" description="Porin" evidence="12">
    <location>
        <begin position="8"/>
        <end position="339"/>
    </location>
</feature>
<evidence type="ECO:0000313" key="14">
    <source>
        <dbReference type="Proteomes" id="UP000494255"/>
    </source>
</evidence>
<dbReference type="InterPro" id="IPR050298">
    <property type="entry name" value="Gram-neg_bact_OMP"/>
</dbReference>
<evidence type="ECO:0000256" key="10">
    <source>
        <dbReference type="ARBA" id="ARBA00023237"/>
    </source>
</evidence>
<comment type="subunit">
    <text evidence="2">Homotrimer.</text>
</comment>
<accession>A0A6J5CUG1</accession>
<dbReference type="PANTHER" id="PTHR34501:SF9">
    <property type="entry name" value="MAJOR OUTER MEMBRANE PROTEIN P.IA"/>
    <property type="match status" value="1"/>
</dbReference>
<dbReference type="PANTHER" id="PTHR34501">
    <property type="entry name" value="PROTEIN YDDL-RELATED"/>
    <property type="match status" value="1"/>
</dbReference>
<evidence type="ECO:0000256" key="8">
    <source>
        <dbReference type="ARBA" id="ARBA00023114"/>
    </source>
</evidence>
<dbReference type="Gene3D" id="2.40.160.10">
    <property type="entry name" value="Porin"/>
    <property type="match status" value="1"/>
</dbReference>
<evidence type="ECO:0000256" key="4">
    <source>
        <dbReference type="ARBA" id="ARBA00022452"/>
    </source>
</evidence>
<dbReference type="InterPro" id="IPR002299">
    <property type="entry name" value="Porin_Neis"/>
</dbReference>
<dbReference type="GO" id="GO:0015288">
    <property type="term" value="F:porin activity"/>
    <property type="evidence" value="ECO:0007669"/>
    <property type="project" value="UniProtKB-KW"/>
</dbReference>
<dbReference type="CDD" id="cd00342">
    <property type="entry name" value="gram_neg_porins"/>
    <property type="match status" value="1"/>
</dbReference>
<comment type="subcellular location">
    <subcellularLocation>
        <location evidence="1">Cell outer membrane</location>
        <topology evidence="1">Multi-pass membrane protein</topology>
    </subcellularLocation>
</comment>
<dbReference type="AlphaFoldDB" id="A0A6J5CUG1"/>
<evidence type="ECO:0000256" key="2">
    <source>
        <dbReference type="ARBA" id="ARBA00011233"/>
    </source>
</evidence>
<keyword evidence="14" id="KW-1185">Reference proteome</keyword>
<evidence type="ECO:0000256" key="1">
    <source>
        <dbReference type="ARBA" id="ARBA00004571"/>
    </source>
</evidence>
<keyword evidence="5" id="KW-0812">Transmembrane</keyword>
<dbReference type="Pfam" id="PF13609">
    <property type="entry name" value="Porin_4"/>
    <property type="match status" value="1"/>
</dbReference>
<dbReference type="SUPFAM" id="SSF56935">
    <property type="entry name" value="Porins"/>
    <property type="match status" value="1"/>
</dbReference>
<dbReference type="PRINTS" id="PR00184">
    <property type="entry name" value="NEISSPPORIN"/>
</dbReference>
<gene>
    <name evidence="13" type="ORF">LMG24238_07672</name>
</gene>